<dbReference type="Proteomes" id="UP000533637">
    <property type="component" value="Unassembled WGS sequence"/>
</dbReference>
<dbReference type="PROSITE" id="PS51257">
    <property type="entry name" value="PROKAR_LIPOPROTEIN"/>
    <property type="match status" value="1"/>
</dbReference>
<dbReference type="Pfam" id="PF14900">
    <property type="entry name" value="DUF4493"/>
    <property type="match status" value="1"/>
</dbReference>
<evidence type="ECO:0000256" key="1">
    <source>
        <dbReference type="SAM" id="SignalP"/>
    </source>
</evidence>
<keyword evidence="3" id="KW-1185">Reference proteome</keyword>
<accession>A0ABR6KRT5</accession>
<protein>
    <recommendedName>
        <fullName evidence="4">DUF4493 domain-containing protein</fullName>
    </recommendedName>
</protein>
<feature type="chain" id="PRO_5047287527" description="DUF4493 domain-containing protein" evidence="1">
    <location>
        <begin position="25"/>
        <end position="257"/>
    </location>
</feature>
<organism evidence="2 3">
    <name type="scientific">Parabacteroides faecis</name>
    <dbReference type="NCBI Taxonomy" id="1217282"/>
    <lineage>
        <taxon>Bacteria</taxon>
        <taxon>Pseudomonadati</taxon>
        <taxon>Bacteroidota</taxon>
        <taxon>Bacteroidia</taxon>
        <taxon>Bacteroidales</taxon>
        <taxon>Tannerellaceae</taxon>
        <taxon>Parabacteroides</taxon>
    </lineage>
</organism>
<dbReference type="RefSeq" id="WP_183671962.1">
    <property type="nucleotide sequence ID" value="NZ_BMPB01000014.1"/>
</dbReference>
<evidence type="ECO:0000313" key="3">
    <source>
        <dbReference type="Proteomes" id="UP000533637"/>
    </source>
</evidence>
<sequence length="257" mass="28354">MRYTLYIILALAGIANLFTACSKAEETVQPESEYGYFSLDLEVAQPNLSVITKAMGVDVNQFSVVITGKDNGYKKEFATFQELKEGGTLRLEKGNYTVAVSSEKTQMPEVATTPFYAGDKDLTIQANFFSKCEVTCLMQQVRVKVKLEKELMDALTGVGVCLTNGNAGGSHNFTLSPTGESDEIYIKPTDALRLSFTAIEKEYQEPISYNELLKYKDERFPVANDYVTVTIGLATDGTKALSTRSADRAFTIKMTVQ</sequence>
<proteinExistence type="predicted"/>
<comment type="caution">
    <text evidence="2">The sequence shown here is derived from an EMBL/GenBank/DDBJ whole genome shotgun (WGS) entry which is preliminary data.</text>
</comment>
<evidence type="ECO:0000313" key="2">
    <source>
        <dbReference type="EMBL" id="MBB4624216.1"/>
    </source>
</evidence>
<keyword evidence="1" id="KW-0732">Signal</keyword>
<reference evidence="2 3" key="1">
    <citation type="submission" date="2020-08" db="EMBL/GenBank/DDBJ databases">
        <title>Genomic Encyclopedia of Type Strains, Phase IV (KMG-IV): sequencing the most valuable type-strain genomes for metagenomic binning, comparative biology and taxonomic classification.</title>
        <authorList>
            <person name="Goeker M."/>
        </authorList>
    </citation>
    <scope>NUCLEOTIDE SEQUENCE [LARGE SCALE GENOMIC DNA]</scope>
    <source>
        <strain evidence="2 3">DSM 102983</strain>
    </source>
</reference>
<evidence type="ECO:0008006" key="4">
    <source>
        <dbReference type="Google" id="ProtNLM"/>
    </source>
</evidence>
<feature type="signal peptide" evidence="1">
    <location>
        <begin position="1"/>
        <end position="24"/>
    </location>
</feature>
<name>A0ABR6KRT5_9BACT</name>
<dbReference type="EMBL" id="JACHOC010000009">
    <property type="protein sequence ID" value="MBB4624216.1"/>
    <property type="molecule type" value="Genomic_DNA"/>
</dbReference>
<dbReference type="InterPro" id="IPR027840">
    <property type="entry name" value="DUF4493"/>
</dbReference>
<gene>
    <name evidence="2" type="ORF">GGQ57_004144</name>
</gene>